<dbReference type="Gene3D" id="3.10.20.90">
    <property type="entry name" value="Phosphatidylinositol 3-kinase Catalytic Subunit, Chain A, domain 1"/>
    <property type="match status" value="1"/>
</dbReference>
<proteinExistence type="predicted"/>
<dbReference type="Pfam" id="PF11976">
    <property type="entry name" value="Rad60-SLD"/>
    <property type="match status" value="1"/>
</dbReference>
<dbReference type="SUPFAM" id="SSF54236">
    <property type="entry name" value="Ubiquitin-like"/>
    <property type="match status" value="1"/>
</dbReference>
<name>A0A8C0D9X4_BALMU</name>
<dbReference type="GeneTree" id="ENSGT00950000182895"/>
<organism evidence="3">
    <name type="scientific">Balaenoptera musculus</name>
    <name type="common">Blue whale</name>
    <dbReference type="NCBI Taxonomy" id="9771"/>
    <lineage>
        <taxon>Eukaryota</taxon>
        <taxon>Metazoa</taxon>
        <taxon>Chordata</taxon>
        <taxon>Craniata</taxon>
        <taxon>Vertebrata</taxon>
        <taxon>Euteleostomi</taxon>
        <taxon>Mammalia</taxon>
        <taxon>Eutheria</taxon>
        <taxon>Laurasiatheria</taxon>
        <taxon>Artiodactyla</taxon>
        <taxon>Whippomorpha</taxon>
        <taxon>Cetacea</taxon>
        <taxon>Mysticeti</taxon>
        <taxon>Balaenopteridae</taxon>
        <taxon>Balaenoptera</taxon>
    </lineage>
</organism>
<dbReference type="InterPro" id="IPR022617">
    <property type="entry name" value="Rad60/SUMO-like_dom"/>
</dbReference>
<accession>A0A8C0D9X4</accession>
<protein>
    <recommendedName>
        <fullName evidence="2">Rad60/SUMO-like domain-containing protein</fullName>
    </recommendedName>
</protein>
<dbReference type="PANTHER" id="PTHR10562">
    <property type="entry name" value="SMALL UBIQUITIN-RELATED MODIFIER"/>
    <property type="match status" value="1"/>
</dbReference>
<evidence type="ECO:0000259" key="2">
    <source>
        <dbReference type="Pfam" id="PF11976"/>
    </source>
</evidence>
<dbReference type="OMA" id="YCERRVC"/>
<dbReference type="InterPro" id="IPR029071">
    <property type="entry name" value="Ubiquitin-like_domsf"/>
</dbReference>
<evidence type="ECO:0000256" key="1">
    <source>
        <dbReference type="ARBA" id="ARBA00022499"/>
    </source>
</evidence>
<dbReference type="AlphaFoldDB" id="A0A8C0D9X4"/>
<sequence>MGNEKPKEGVKTENNNHINLKVVGQDGSVEQFKSKRHMPLSKLMKAYCEHRVCQ</sequence>
<reference evidence="3" key="1">
    <citation type="submission" date="2023-09" db="UniProtKB">
        <authorList>
            <consortium name="Ensembl"/>
        </authorList>
    </citation>
    <scope>IDENTIFICATION</scope>
</reference>
<keyword evidence="1" id="KW-1017">Isopeptide bond</keyword>
<feature type="domain" description="Rad60/SUMO-like" evidence="2">
    <location>
        <begin position="18"/>
        <end position="51"/>
    </location>
</feature>
<evidence type="ECO:0000313" key="3">
    <source>
        <dbReference type="Ensembl" id="ENSBMSP00010018292.1"/>
    </source>
</evidence>
<dbReference type="Ensembl" id="ENSBMST00010020207.1">
    <property type="protein sequence ID" value="ENSBMSP00010018292.1"/>
    <property type="gene ID" value="ENSBMSG00010013266.1"/>
</dbReference>